<proteinExistence type="predicted"/>
<sequence>MVFNGHTVESIDAIDEITMNEIVIMYADGLIGNHSNLSVLGSLVAGVFNYTRTPHSSPYTLKQILGNAYGYIYPDTPSDPNDALLTFMTQAQGFNLNKFKKE</sequence>
<protein>
    <submittedName>
        <fullName evidence="1">Uncharacterized protein</fullName>
    </submittedName>
</protein>
<accession>A0A6J5KKG5</accession>
<dbReference type="EMBL" id="LR796154">
    <property type="protein sequence ID" value="CAB4121965.1"/>
    <property type="molecule type" value="Genomic_DNA"/>
</dbReference>
<organism evidence="1">
    <name type="scientific">uncultured Caudovirales phage</name>
    <dbReference type="NCBI Taxonomy" id="2100421"/>
    <lineage>
        <taxon>Viruses</taxon>
        <taxon>Duplodnaviria</taxon>
        <taxon>Heunggongvirae</taxon>
        <taxon>Uroviricota</taxon>
        <taxon>Caudoviricetes</taxon>
        <taxon>Peduoviridae</taxon>
        <taxon>Maltschvirus</taxon>
        <taxon>Maltschvirus maltsch</taxon>
    </lineage>
</organism>
<gene>
    <name evidence="1" type="ORF">UFOVP17_34</name>
</gene>
<reference evidence="1" key="1">
    <citation type="submission" date="2020-04" db="EMBL/GenBank/DDBJ databases">
        <authorList>
            <person name="Chiriac C."/>
            <person name="Salcher M."/>
            <person name="Ghai R."/>
            <person name="Kavagutti S V."/>
        </authorList>
    </citation>
    <scope>NUCLEOTIDE SEQUENCE</scope>
</reference>
<name>A0A6J5KKG5_9CAUD</name>
<evidence type="ECO:0000313" key="1">
    <source>
        <dbReference type="EMBL" id="CAB4121965.1"/>
    </source>
</evidence>